<dbReference type="PANTHER" id="PTHR42885:SF2">
    <property type="entry name" value="HISTIDINOL-PHOSPHATE AMINOTRANSFERASE"/>
    <property type="match status" value="1"/>
</dbReference>
<evidence type="ECO:0000256" key="5">
    <source>
        <dbReference type="ARBA" id="ARBA00022576"/>
    </source>
</evidence>
<dbReference type="RefSeq" id="WP_005434836.1">
    <property type="nucleotide sequence ID" value="NZ_JH815515.1"/>
</dbReference>
<evidence type="ECO:0000256" key="8">
    <source>
        <dbReference type="ARBA" id="ARBA00022898"/>
    </source>
</evidence>
<evidence type="ECO:0000313" key="13">
    <source>
        <dbReference type="EMBL" id="EKB31350.1"/>
    </source>
</evidence>
<dbReference type="Proteomes" id="UP000005835">
    <property type="component" value="Unassembled WGS sequence"/>
</dbReference>
<dbReference type="Gene3D" id="3.90.1150.10">
    <property type="entry name" value="Aspartate Aminotransferase, domain 1"/>
    <property type="match status" value="1"/>
</dbReference>
<dbReference type="GO" id="GO:0030170">
    <property type="term" value="F:pyridoxal phosphate binding"/>
    <property type="evidence" value="ECO:0007669"/>
    <property type="project" value="InterPro"/>
</dbReference>
<evidence type="ECO:0000256" key="6">
    <source>
        <dbReference type="ARBA" id="ARBA00022605"/>
    </source>
</evidence>
<dbReference type="InterPro" id="IPR005861">
    <property type="entry name" value="HisP_aminotrans"/>
</dbReference>
<dbReference type="PATRIC" id="fig|742823.3.peg.1054"/>
<sequence length="374" mass="40765">MAVFCERTAADPGLLARPDVQKLTPYQSARRIMQAAGVTGEVWLNANESAEAEPMAPETKLFNRYPEPQPEAVVERYAAYAGVSPEQILVTRGGDEGIELLVRTFCRPGEDAVLQFPPTYGMYAVSAETNGAEVVNLVTSPDRGWLPDVAEAAKVLEERTDVKLVFACSPGNPTGTLIPVGMLRKLAELTAGRALLVIDEAYIEFTPANTAVELLKDYPHVVIIRTLSKAFALAGLRCGFLLSSPAVIGMLRKVIAPYPIPVPCADIAAQALSPESVSLMHRRAAQCVMRKCELEVALEDLDGVEAVYPSASNFLLVRFVDAARVFTALRDRGIILRDQSRQPTLENCIRITVGTKDENERLLTELEEILKEAA</sequence>
<dbReference type="HOGENOM" id="CLU_017584_3_1_4"/>
<dbReference type="EMBL" id="ADMG01000028">
    <property type="protein sequence ID" value="EKB31350.1"/>
    <property type="molecule type" value="Genomic_DNA"/>
</dbReference>
<dbReference type="CDD" id="cd00609">
    <property type="entry name" value="AAT_like"/>
    <property type="match status" value="1"/>
</dbReference>
<evidence type="ECO:0000259" key="12">
    <source>
        <dbReference type="Pfam" id="PF00155"/>
    </source>
</evidence>
<dbReference type="GO" id="GO:0004400">
    <property type="term" value="F:histidinol-phosphate transaminase activity"/>
    <property type="evidence" value="ECO:0007669"/>
    <property type="project" value="UniProtKB-UniRule"/>
</dbReference>
<accession>K1JI80</accession>
<dbReference type="AlphaFoldDB" id="K1JI80"/>
<protein>
    <recommendedName>
        <fullName evidence="11">Histidinol-phosphate aminotransferase</fullName>
        <ecNumber evidence="11">2.6.1.9</ecNumber>
    </recommendedName>
    <alternativeName>
        <fullName evidence="11">Imidazole acetol-phosphate transaminase</fullName>
    </alternativeName>
</protein>
<gene>
    <name evidence="11" type="primary">hisC</name>
    <name evidence="13" type="ORF">HMPREF9465_01065</name>
</gene>
<comment type="cofactor">
    <cofactor evidence="1 11">
        <name>pyridoxal 5'-phosphate</name>
        <dbReference type="ChEBI" id="CHEBI:597326"/>
    </cofactor>
</comment>
<keyword evidence="14" id="KW-1185">Reference proteome</keyword>
<dbReference type="InterPro" id="IPR001917">
    <property type="entry name" value="Aminotrans_II_pyridoxalP_BS"/>
</dbReference>
<dbReference type="Gene3D" id="3.40.640.10">
    <property type="entry name" value="Type I PLP-dependent aspartate aminotransferase-like (Major domain)"/>
    <property type="match status" value="1"/>
</dbReference>
<dbReference type="InterPro" id="IPR015421">
    <property type="entry name" value="PyrdxlP-dep_Trfase_major"/>
</dbReference>
<dbReference type="eggNOG" id="COG0079">
    <property type="taxonomic scope" value="Bacteria"/>
</dbReference>
<dbReference type="NCBIfam" id="TIGR01141">
    <property type="entry name" value="hisC"/>
    <property type="match status" value="1"/>
</dbReference>
<dbReference type="Pfam" id="PF00155">
    <property type="entry name" value="Aminotran_1_2"/>
    <property type="match status" value="1"/>
</dbReference>
<comment type="subunit">
    <text evidence="4 11">Homodimer.</text>
</comment>
<keyword evidence="7 11" id="KW-0808">Transferase</keyword>
<reference evidence="13 14" key="1">
    <citation type="submission" date="2012-05" db="EMBL/GenBank/DDBJ databases">
        <title>The Genome Sequence of Sutterella wadsworthensis 2_1_59BFAA.</title>
        <authorList>
            <consortium name="The Broad Institute Genome Sequencing Platform"/>
            <person name="Earl A."/>
            <person name="Ward D."/>
            <person name="Feldgarden M."/>
            <person name="Gevers D."/>
            <person name="Daigneault M."/>
            <person name="Strauss J."/>
            <person name="Allen-Vercoe E."/>
            <person name="Walker B."/>
            <person name="Young S.K."/>
            <person name="Zeng Q."/>
            <person name="Gargeya S."/>
            <person name="Fitzgerald M."/>
            <person name="Haas B."/>
            <person name="Abouelleil A."/>
            <person name="Alvarado L."/>
            <person name="Arachchi H.M."/>
            <person name="Berlin A.M."/>
            <person name="Chapman S.B."/>
            <person name="Goldberg J."/>
            <person name="Griggs A."/>
            <person name="Gujja S."/>
            <person name="Hansen M."/>
            <person name="Howarth C."/>
            <person name="Imamovic A."/>
            <person name="Larimer J."/>
            <person name="McCowen C."/>
            <person name="Montmayeur A."/>
            <person name="Murphy C."/>
            <person name="Neiman D."/>
            <person name="Pearson M."/>
            <person name="Priest M."/>
            <person name="Roberts A."/>
            <person name="Saif S."/>
            <person name="Shea T."/>
            <person name="Sisk P."/>
            <person name="Sykes S."/>
            <person name="Wortman J."/>
            <person name="Nusbaum C."/>
            <person name="Birren B."/>
        </authorList>
    </citation>
    <scope>NUCLEOTIDE SEQUENCE [LARGE SCALE GENOMIC DNA]</scope>
    <source>
        <strain evidence="13 14">2_1_59BFAA</strain>
    </source>
</reference>
<keyword evidence="5 11" id="KW-0032">Aminotransferase</keyword>
<keyword evidence="8 11" id="KW-0663">Pyridoxal phosphate</keyword>
<comment type="pathway">
    <text evidence="2 11">Amino-acid biosynthesis; L-histidine biosynthesis; L-histidine from 5-phospho-alpha-D-ribose 1-diphosphate: step 7/9.</text>
</comment>
<evidence type="ECO:0000256" key="2">
    <source>
        <dbReference type="ARBA" id="ARBA00005011"/>
    </source>
</evidence>
<dbReference type="EC" id="2.6.1.9" evidence="11"/>
<keyword evidence="9 11" id="KW-0368">Histidine biosynthesis</keyword>
<dbReference type="UniPathway" id="UPA00031">
    <property type="reaction ID" value="UER00012"/>
</dbReference>
<dbReference type="GO" id="GO:0000105">
    <property type="term" value="P:L-histidine biosynthetic process"/>
    <property type="evidence" value="ECO:0007669"/>
    <property type="project" value="UniProtKB-UniRule"/>
</dbReference>
<dbReference type="PANTHER" id="PTHR42885">
    <property type="entry name" value="HISTIDINOL-PHOSPHATE AMINOTRANSFERASE-RELATED"/>
    <property type="match status" value="1"/>
</dbReference>
<evidence type="ECO:0000256" key="4">
    <source>
        <dbReference type="ARBA" id="ARBA00011738"/>
    </source>
</evidence>
<dbReference type="InterPro" id="IPR004839">
    <property type="entry name" value="Aminotransferase_I/II_large"/>
</dbReference>
<evidence type="ECO:0000313" key="14">
    <source>
        <dbReference type="Proteomes" id="UP000005835"/>
    </source>
</evidence>
<comment type="similarity">
    <text evidence="3 11">Belongs to the class-II pyridoxal-phosphate-dependent aminotransferase family. Histidinol-phosphate aminotransferase subfamily.</text>
</comment>
<feature type="domain" description="Aminotransferase class I/classII large" evidence="12">
    <location>
        <begin position="50"/>
        <end position="365"/>
    </location>
</feature>
<evidence type="ECO:0000256" key="1">
    <source>
        <dbReference type="ARBA" id="ARBA00001933"/>
    </source>
</evidence>
<comment type="caution">
    <text evidence="13">The sequence shown here is derived from an EMBL/GenBank/DDBJ whole genome shotgun (WGS) entry which is preliminary data.</text>
</comment>
<dbReference type="SUPFAM" id="SSF53383">
    <property type="entry name" value="PLP-dependent transferases"/>
    <property type="match status" value="1"/>
</dbReference>
<evidence type="ECO:0000256" key="10">
    <source>
        <dbReference type="ARBA" id="ARBA00047481"/>
    </source>
</evidence>
<comment type="catalytic activity">
    <reaction evidence="10 11">
        <text>L-histidinol phosphate + 2-oxoglutarate = 3-(imidazol-4-yl)-2-oxopropyl phosphate + L-glutamate</text>
        <dbReference type="Rhea" id="RHEA:23744"/>
        <dbReference type="ChEBI" id="CHEBI:16810"/>
        <dbReference type="ChEBI" id="CHEBI:29985"/>
        <dbReference type="ChEBI" id="CHEBI:57766"/>
        <dbReference type="ChEBI" id="CHEBI:57980"/>
        <dbReference type="EC" id="2.6.1.9"/>
    </reaction>
</comment>
<evidence type="ECO:0000256" key="9">
    <source>
        <dbReference type="ARBA" id="ARBA00023102"/>
    </source>
</evidence>
<evidence type="ECO:0000256" key="3">
    <source>
        <dbReference type="ARBA" id="ARBA00007970"/>
    </source>
</evidence>
<organism evidence="13 14">
    <name type="scientific">Sutterella wadsworthensis 2_1_59BFAA</name>
    <dbReference type="NCBI Taxonomy" id="742823"/>
    <lineage>
        <taxon>Bacteria</taxon>
        <taxon>Pseudomonadati</taxon>
        <taxon>Pseudomonadota</taxon>
        <taxon>Betaproteobacteria</taxon>
        <taxon>Burkholderiales</taxon>
        <taxon>Sutterellaceae</taxon>
        <taxon>Sutterella</taxon>
    </lineage>
</organism>
<dbReference type="OrthoDB" id="9813612at2"/>
<dbReference type="InterPro" id="IPR015424">
    <property type="entry name" value="PyrdxlP-dep_Trfase"/>
</dbReference>
<evidence type="ECO:0000256" key="11">
    <source>
        <dbReference type="HAMAP-Rule" id="MF_01023"/>
    </source>
</evidence>
<dbReference type="InterPro" id="IPR015422">
    <property type="entry name" value="PyrdxlP-dep_Trfase_small"/>
</dbReference>
<feature type="modified residue" description="N6-(pyridoxal phosphate)lysine" evidence="11">
    <location>
        <position position="229"/>
    </location>
</feature>
<evidence type="ECO:0000256" key="7">
    <source>
        <dbReference type="ARBA" id="ARBA00022679"/>
    </source>
</evidence>
<dbReference type="STRING" id="742823.HMPREF9465_01065"/>
<proteinExistence type="inferred from homology"/>
<dbReference type="HAMAP" id="MF_01023">
    <property type="entry name" value="HisC_aminotrans_2"/>
    <property type="match status" value="1"/>
</dbReference>
<name>K1JI80_9BURK</name>
<dbReference type="PROSITE" id="PS00599">
    <property type="entry name" value="AA_TRANSFER_CLASS_2"/>
    <property type="match status" value="1"/>
</dbReference>
<keyword evidence="6 11" id="KW-0028">Amino-acid biosynthesis</keyword>